<evidence type="ECO:0000313" key="2">
    <source>
        <dbReference type="EMBL" id="CBI76940.1"/>
    </source>
</evidence>
<accession>E6YJA2</accession>
<keyword evidence="3" id="KW-1185">Reference proteome</keyword>
<sequence>MLSSSRGISIQRLLKLYGWSVPYMAPNVSIAIMLIKIRYQFGLRNFAELSILGFFLVCILHLFVTDLHSALIIRFFASIAAAPMTLFSISLYDRGFCSGKEIYYWSQFKLYECGFSCSFIPFDFTKSPRERRIF</sequence>
<feature type="transmembrane region" description="Helical" evidence="1">
    <location>
        <begin position="70"/>
        <end position="92"/>
    </location>
</feature>
<evidence type="ECO:0000256" key="1">
    <source>
        <dbReference type="SAM" id="Phobius"/>
    </source>
</evidence>
<feature type="transmembrane region" description="Helical" evidence="1">
    <location>
        <begin position="46"/>
        <end position="64"/>
    </location>
</feature>
<proteinExistence type="predicted"/>
<gene>
    <name evidence="2" type="ordered locus">BARCL_1268</name>
</gene>
<dbReference type="AlphaFoldDB" id="E6YJA2"/>
<name>E6YJA2_BARC7</name>
<keyword evidence="1" id="KW-0472">Membrane</keyword>
<dbReference type="eggNOG" id="COG0477">
    <property type="taxonomic scope" value="Bacteria"/>
</dbReference>
<dbReference type="Proteomes" id="UP000009101">
    <property type="component" value="Chromosome"/>
</dbReference>
<reference evidence="3" key="1">
    <citation type="submission" date="2009-11" db="EMBL/GenBank/DDBJ databases">
        <title>Genome sequencing of Bartonella species and comparative genomics.</title>
        <authorList>
            <person name="Engel P."/>
            <person name="Salzburger W."/>
            <person name="Marius L."/>
            <person name="Chao-Chin C."/>
            <person name="Soichi M."/>
            <person name="Christa L."/>
            <person name="Alexandra C."/>
            <person name="Aurelie L."/>
            <person name="Claudine M."/>
            <person name="Stephan S.C."/>
            <person name="Christoph D."/>
        </authorList>
    </citation>
    <scope>NUCLEOTIDE SEQUENCE [LARGE SCALE GENOMIC DNA]</scope>
    <source>
        <strain evidence="3">CIP 104772 / 73</strain>
    </source>
</reference>
<protein>
    <submittedName>
        <fullName evidence="2">Uncharacterized protein</fullName>
    </submittedName>
</protein>
<keyword evidence="1" id="KW-1133">Transmembrane helix</keyword>
<evidence type="ECO:0000313" key="3">
    <source>
        <dbReference type="Proteomes" id="UP000009101"/>
    </source>
</evidence>
<dbReference type="EMBL" id="FN645454">
    <property type="protein sequence ID" value="CBI76940.1"/>
    <property type="molecule type" value="Genomic_DNA"/>
</dbReference>
<keyword evidence="1" id="KW-0812">Transmembrane</keyword>
<dbReference type="HOGENOM" id="CLU_1892055_0_0_5"/>
<dbReference type="KEGG" id="bcd:BARCL_1268"/>
<dbReference type="STRING" id="696125.BARCL_1268"/>
<reference evidence="2 3" key="2">
    <citation type="journal article" date="2011" name="PLoS Genet.">
        <title>Parallel evolution of a type IV secretion system in radiating lineages of the host-restricted bacterial pathogen Bartonella.</title>
        <authorList>
            <person name="Engel P."/>
            <person name="Salzburger W."/>
            <person name="Liesch M."/>
            <person name="Chang C.C."/>
            <person name="Maruyama S."/>
            <person name="Lanz C."/>
            <person name="Calteau A."/>
            <person name="Lajus A."/>
            <person name="Medigue C."/>
            <person name="Schuster S.C."/>
            <person name="Dehio C."/>
        </authorList>
    </citation>
    <scope>NUCLEOTIDE SEQUENCE [LARGE SCALE GENOMIC DNA]</scope>
    <source>
        <strain evidence="3">CIP 104772 / 73</strain>
    </source>
</reference>
<organism evidence="2 3">
    <name type="scientific">Bartonella clarridgeiae (strain CCUG 45776 / CIP 104772 / 73)</name>
    <dbReference type="NCBI Taxonomy" id="696125"/>
    <lineage>
        <taxon>Bacteria</taxon>
        <taxon>Pseudomonadati</taxon>
        <taxon>Pseudomonadota</taxon>
        <taxon>Alphaproteobacteria</taxon>
        <taxon>Hyphomicrobiales</taxon>
        <taxon>Bartonellaceae</taxon>
        <taxon>Bartonella</taxon>
    </lineage>
</organism>